<keyword evidence="3" id="KW-1003">Cell membrane</keyword>
<dbReference type="NCBIfam" id="NF008453">
    <property type="entry name" value="PRK11308.1"/>
    <property type="match status" value="2"/>
</dbReference>
<dbReference type="EC" id="7.2.2.11" evidence="10"/>
<evidence type="ECO:0000256" key="5">
    <source>
        <dbReference type="ARBA" id="ARBA00022840"/>
    </source>
</evidence>
<dbReference type="Pfam" id="PF00005">
    <property type="entry name" value="ABC_tran"/>
    <property type="match status" value="2"/>
</dbReference>
<dbReference type="InterPro" id="IPR027417">
    <property type="entry name" value="P-loop_NTPase"/>
</dbReference>
<evidence type="ECO:0000256" key="12">
    <source>
        <dbReference type="ARBA" id="ARBA00048610"/>
    </source>
</evidence>
<dbReference type="RefSeq" id="WP_371159036.1">
    <property type="nucleotide sequence ID" value="NZ_JBEDNX010000006.1"/>
</dbReference>
<keyword evidence="4" id="KW-0547">Nucleotide-binding</keyword>
<keyword evidence="15" id="KW-1185">Reference proteome</keyword>
<evidence type="ECO:0000256" key="8">
    <source>
        <dbReference type="ARBA" id="ARBA00023136"/>
    </source>
</evidence>
<dbReference type="NCBIfam" id="NF007739">
    <property type="entry name" value="PRK10419.1"/>
    <property type="match status" value="2"/>
</dbReference>
<dbReference type="EMBL" id="JBEDNY010000001">
    <property type="protein sequence ID" value="MEZ3162332.1"/>
    <property type="molecule type" value="Genomic_DNA"/>
</dbReference>
<evidence type="ECO:0000256" key="7">
    <source>
        <dbReference type="ARBA" id="ARBA00023065"/>
    </source>
</evidence>
<dbReference type="PANTHER" id="PTHR43297:SF13">
    <property type="entry name" value="NICKEL ABC TRANSPORTER, ATP-BINDING PROTEIN"/>
    <property type="match status" value="1"/>
</dbReference>
<dbReference type="Proteomes" id="UP001567572">
    <property type="component" value="Unassembled WGS sequence"/>
</dbReference>
<keyword evidence="2" id="KW-0813">Transport</keyword>
<feature type="domain" description="ABC transporter" evidence="13">
    <location>
        <begin position="357"/>
        <end position="609"/>
    </location>
</feature>
<dbReference type="AlphaFoldDB" id="A0ABD5LWH1"/>
<dbReference type="InterPro" id="IPR013563">
    <property type="entry name" value="Oligopep_ABC_C"/>
</dbReference>
<dbReference type="PROSITE" id="PS00211">
    <property type="entry name" value="ABC_TRANSPORTER_1"/>
    <property type="match status" value="2"/>
</dbReference>
<dbReference type="SUPFAM" id="SSF52540">
    <property type="entry name" value="P-loop containing nucleoside triphosphate hydrolases"/>
    <property type="match status" value="2"/>
</dbReference>
<dbReference type="PANTHER" id="PTHR43297">
    <property type="entry name" value="OLIGOPEPTIDE TRANSPORT ATP-BINDING PROTEIN APPD"/>
    <property type="match status" value="1"/>
</dbReference>
<dbReference type="SMART" id="SM00382">
    <property type="entry name" value="AAA"/>
    <property type="match status" value="2"/>
</dbReference>
<keyword evidence="5 14" id="KW-0067">ATP-binding</keyword>
<evidence type="ECO:0000259" key="13">
    <source>
        <dbReference type="PROSITE" id="PS50893"/>
    </source>
</evidence>
<dbReference type="GO" id="GO:0005886">
    <property type="term" value="C:plasma membrane"/>
    <property type="evidence" value="ECO:0007669"/>
    <property type="project" value="UniProtKB-SubCell"/>
</dbReference>
<comment type="subunit">
    <text evidence="9">The complex is composed of two ATP-binding proteins (NikD and NikE), two transmembrane proteins (NikB and NikC) and a solute-binding protein (NikA).</text>
</comment>
<dbReference type="InterPro" id="IPR003439">
    <property type="entry name" value="ABC_transporter-like_ATP-bd"/>
</dbReference>
<evidence type="ECO:0000256" key="11">
    <source>
        <dbReference type="ARBA" id="ARBA00044143"/>
    </source>
</evidence>
<feature type="domain" description="ABC transporter" evidence="13">
    <location>
        <begin position="16"/>
        <end position="267"/>
    </location>
</feature>
<evidence type="ECO:0000256" key="3">
    <source>
        <dbReference type="ARBA" id="ARBA00022475"/>
    </source>
</evidence>
<evidence type="ECO:0000256" key="9">
    <source>
        <dbReference type="ARBA" id="ARBA00038669"/>
    </source>
</evidence>
<keyword evidence="7" id="KW-0406">Ion transport</keyword>
<proteinExistence type="predicted"/>
<reference evidence="14 15" key="1">
    <citation type="submission" date="2024-06" db="EMBL/GenBank/DDBJ databases">
        <title>Halorubrum miltondacostae sp. nov., a potential PHA producer isolated from an inland solar saltern in Rio Maior, Portugal.</title>
        <authorList>
            <person name="Albuquerque L."/>
            <person name="Viver T."/>
            <person name="Barroso C."/>
            <person name="Claudino R."/>
            <person name="Galvan M."/>
            <person name="Simoes G."/>
            <person name="Lobo Da Cunha A."/>
            <person name="Egas C."/>
        </authorList>
    </citation>
    <scope>NUCLEOTIDE SEQUENCE [LARGE SCALE GENOMIC DNA]</scope>
    <source>
        <strain evidence="14 15">RMP-11</strain>
    </source>
</reference>
<dbReference type="CDD" id="cd03257">
    <property type="entry name" value="ABC_NikE_OppD_transporters"/>
    <property type="match status" value="2"/>
</dbReference>
<dbReference type="FunFam" id="3.40.50.300:FF:000016">
    <property type="entry name" value="Oligopeptide ABC transporter ATP-binding component"/>
    <property type="match status" value="2"/>
</dbReference>
<dbReference type="NCBIfam" id="TIGR01727">
    <property type="entry name" value="oligo_HPY"/>
    <property type="match status" value="2"/>
</dbReference>
<dbReference type="Gene3D" id="3.40.50.300">
    <property type="entry name" value="P-loop containing nucleotide triphosphate hydrolases"/>
    <property type="match status" value="2"/>
</dbReference>
<dbReference type="PROSITE" id="PS50893">
    <property type="entry name" value="ABC_TRANSPORTER_2"/>
    <property type="match status" value="2"/>
</dbReference>
<dbReference type="Pfam" id="PF08352">
    <property type="entry name" value="oligo_HPY"/>
    <property type="match status" value="2"/>
</dbReference>
<evidence type="ECO:0000256" key="10">
    <source>
        <dbReference type="ARBA" id="ARBA00039098"/>
    </source>
</evidence>
<dbReference type="InterPro" id="IPR050388">
    <property type="entry name" value="ABC_Ni/Peptide_Import"/>
</dbReference>
<organism evidence="14 15">
    <name type="scientific">Halorubrum miltondacostae</name>
    <dbReference type="NCBI Taxonomy" id="3076378"/>
    <lineage>
        <taxon>Archaea</taxon>
        <taxon>Methanobacteriati</taxon>
        <taxon>Methanobacteriota</taxon>
        <taxon>Stenosarchaea group</taxon>
        <taxon>Halobacteria</taxon>
        <taxon>Halobacteriales</taxon>
        <taxon>Haloferacaceae</taxon>
        <taxon>Halorubrum</taxon>
    </lineage>
</organism>
<evidence type="ECO:0000313" key="15">
    <source>
        <dbReference type="Proteomes" id="UP001567572"/>
    </source>
</evidence>
<keyword evidence="6" id="KW-1278">Translocase</keyword>
<evidence type="ECO:0000313" key="14">
    <source>
        <dbReference type="EMBL" id="MEZ3162332.1"/>
    </source>
</evidence>
<comment type="subcellular location">
    <subcellularLocation>
        <location evidence="1">Cell membrane</location>
        <topology evidence="1">Peripheral membrane protein</topology>
    </subcellularLocation>
</comment>
<dbReference type="GO" id="GO:0005524">
    <property type="term" value="F:ATP binding"/>
    <property type="evidence" value="ECO:0007669"/>
    <property type="project" value="UniProtKB-KW"/>
</dbReference>
<protein>
    <recommendedName>
        <fullName evidence="11">Nickel import system ATP-binding protein NikD</fullName>
        <ecNumber evidence="10">7.2.2.11</ecNumber>
    </recommendedName>
</protein>
<keyword evidence="8" id="KW-0472">Membrane</keyword>
<accession>A0ABD5LWH1</accession>
<name>A0ABD5LWH1_9EURY</name>
<evidence type="ECO:0000256" key="6">
    <source>
        <dbReference type="ARBA" id="ARBA00022967"/>
    </source>
</evidence>
<dbReference type="GO" id="GO:0015413">
    <property type="term" value="F:ABC-type nickel transporter activity"/>
    <property type="evidence" value="ECO:0007669"/>
    <property type="project" value="UniProtKB-EC"/>
</dbReference>
<gene>
    <name evidence="14" type="ORF">ABNG04_00320</name>
</gene>
<dbReference type="InterPro" id="IPR003593">
    <property type="entry name" value="AAA+_ATPase"/>
</dbReference>
<evidence type="ECO:0000256" key="2">
    <source>
        <dbReference type="ARBA" id="ARBA00022448"/>
    </source>
</evidence>
<comment type="catalytic activity">
    <reaction evidence="12">
        <text>Ni(2+)(out) + ATP + H2O = Ni(2+)(in) + ADP + phosphate + H(+)</text>
        <dbReference type="Rhea" id="RHEA:15557"/>
        <dbReference type="ChEBI" id="CHEBI:15377"/>
        <dbReference type="ChEBI" id="CHEBI:15378"/>
        <dbReference type="ChEBI" id="CHEBI:30616"/>
        <dbReference type="ChEBI" id="CHEBI:43474"/>
        <dbReference type="ChEBI" id="CHEBI:49786"/>
        <dbReference type="ChEBI" id="CHEBI:456216"/>
        <dbReference type="EC" id="7.2.2.11"/>
    </reaction>
    <physiologicalReaction direction="left-to-right" evidence="12">
        <dbReference type="Rhea" id="RHEA:15558"/>
    </physiologicalReaction>
</comment>
<dbReference type="InterPro" id="IPR017871">
    <property type="entry name" value="ABC_transporter-like_CS"/>
</dbReference>
<evidence type="ECO:0000256" key="4">
    <source>
        <dbReference type="ARBA" id="ARBA00022741"/>
    </source>
</evidence>
<evidence type="ECO:0000256" key="1">
    <source>
        <dbReference type="ARBA" id="ARBA00004202"/>
    </source>
</evidence>
<sequence>MSMETKSRRSEQEQLLRVDSLDVKFEVTEGTIHALRNVSLELGKGEIVGIAGESGSGKSTLALAIVRYLDTNGWVDGGSITFQGSDLLSASRTELQSIRGKRIAHVAQNPARALNPSMTIGAQIRETIELHQDISGRSEATRRVQEVLAQVNLPNPEVIADRYPHELSGGQQQRALLAIGLSCNPDLLILDEPTTGLDVTTQAKFLDLVSNLKSEYDAGILLITHNLGVISDIADRVNILYAGEMLESGPVDEVFASPANPYTQALLATTPEIGSDKQVKPIPGRIPELDAVPDGCIFANRCGFATEECHTTDVDMETVDTVGDHRSRCLHWEDVVDNPIDVPEESSPDRTPGDTILRINDLSKYYDEGNFLKNLVTDHKPVKAVDGVSLDIREGEAVGLVGESGCGKSTLGRTLLKLHEVTNGNIEYNNKKIDSLSKRELNEFRSECQMIFQDPEASLNPNRTVREILERPLKLFTDRSSSKRRERAVELLEQVNLGTDIIDKKPHELSGGQQQRIAIARAFAANPSLIVLDEPVSSLDVSVQASILNLLEELCEEYNTSYLLISHDLSVIESICDRVAVMYLGEIIETGATNQIFEPPHHPYTRALLSSVPTLDPNDEKARIHLEGDVPAARDPPSGCSFHTRCPQKIGEVCATDDPELKESEDGHCISCHLSDEEMSSPSDSGLDPN</sequence>
<comment type="caution">
    <text evidence="14">The sequence shown here is derived from an EMBL/GenBank/DDBJ whole genome shotgun (WGS) entry which is preliminary data.</text>
</comment>